<dbReference type="GO" id="GO:0006537">
    <property type="term" value="P:glutamate biosynthetic process"/>
    <property type="evidence" value="ECO:0007669"/>
    <property type="project" value="TreeGrafter"/>
</dbReference>
<dbReference type="OrthoDB" id="9995210at2759"/>
<evidence type="ECO:0000256" key="5">
    <source>
        <dbReference type="ARBA" id="ARBA00022801"/>
    </source>
</evidence>
<dbReference type="Pfam" id="PF17959">
    <property type="entry name" value="EF-hand_14"/>
    <property type="match status" value="1"/>
</dbReference>
<evidence type="ECO:0000256" key="4">
    <source>
        <dbReference type="ARBA" id="ARBA00022737"/>
    </source>
</evidence>
<dbReference type="Gene3D" id="3.40.710.10">
    <property type="entry name" value="DD-peptidase/beta-lactamase superfamily"/>
    <property type="match status" value="1"/>
</dbReference>
<dbReference type="AlphaFoldDB" id="A0A2A2L2M4"/>
<keyword evidence="10" id="KW-1185">Reference proteome</keyword>
<organism evidence="9 10">
    <name type="scientific">Diploscapter pachys</name>
    <dbReference type="NCBI Taxonomy" id="2018661"/>
    <lineage>
        <taxon>Eukaryota</taxon>
        <taxon>Metazoa</taxon>
        <taxon>Ecdysozoa</taxon>
        <taxon>Nematoda</taxon>
        <taxon>Chromadorea</taxon>
        <taxon>Rhabditida</taxon>
        <taxon>Rhabditina</taxon>
        <taxon>Rhabditomorpha</taxon>
        <taxon>Rhabditoidea</taxon>
        <taxon>Rhabditidae</taxon>
        <taxon>Diploscapter</taxon>
    </lineage>
</organism>
<dbReference type="InterPro" id="IPR041541">
    <property type="entry name" value="Glutaminase_EF-hand"/>
</dbReference>
<dbReference type="InterPro" id="IPR012338">
    <property type="entry name" value="Beta-lactam/transpept-like"/>
</dbReference>
<dbReference type="EMBL" id="LIAE01007284">
    <property type="protein sequence ID" value="PAV80317.1"/>
    <property type="molecule type" value="Genomic_DNA"/>
</dbReference>
<sequence length="402" mass="44979">MRKVKHYGQAGPDEHSEKTLASIGEILNRKASVAQILTKTAEGLRKSYEMSSERSPADLIFELFKLPNREEASISRLIKVLKSFGLREKDPRLRAMMAKIKFFEESDDEQSSNSNELSRHQFKECINPAVTLISQALRNQLIIPCWHDFCAVIKTIFEEVRDTVNAGDVATYIPQLARQDPNRWGMSICTIDGQRFSLGDAKDNFCIQSVSKAFNYSIVASDLGADYVHSFIGHEPSGRLFNEICLDGNGKPHNPMINAGAIITSSLIKNGLNMADRFDFVLNEYRKIAGGEHVGFNNAVFLSERDSADRNYALSYYMKENGCFPSKTKSLREELDLYFQLCSLETNCDTLAVMASTLANGGVCPLTEERCISPQPCRDVLSLMYSCGMYDLSGKFAFQVVA</sequence>
<dbReference type="Pfam" id="PF04960">
    <property type="entry name" value="Glutaminase"/>
    <property type="match status" value="1"/>
</dbReference>
<comment type="caution">
    <text evidence="9">The sequence shown here is derived from an EMBL/GenBank/DDBJ whole genome shotgun (WGS) entry which is preliminary data.</text>
</comment>
<keyword evidence="5" id="KW-0378">Hydrolase</keyword>
<comment type="catalytic activity">
    <reaction evidence="7">
        <text>L-glutamine + H2O = L-glutamate + NH4(+)</text>
        <dbReference type="Rhea" id="RHEA:15889"/>
        <dbReference type="ChEBI" id="CHEBI:15377"/>
        <dbReference type="ChEBI" id="CHEBI:28938"/>
        <dbReference type="ChEBI" id="CHEBI:29985"/>
        <dbReference type="ChEBI" id="CHEBI:58359"/>
        <dbReference type="EC" id="3.5.1.2"/>
    </reaction>
</comment>
<dbReference type="PANTHER" id="PTHR12544">
    <property type="entry name" value="GLUTAMINASE"/>
    <property type="match status" value="1"/>
</dbReference>
<proteinExistence type="inferred from homology"/>
<protein>
    <recommendedName>
        <fullName evidence="3">glutaminase</fullName>
        <ecNumber evidence="3">3.5.1.2</ecNumber>
    </recommendedName>
</protein>
<evidence type="ECO:0000256" key="1">
    <source>
        <dbReference type="ARBA" id="ARBA00011076"/>
    </source>
</evidence>
<keyword evidence="4" id="KW-0677">Repeat</keyword>
<name>A0A2A2L2M4_9BILA</name>
<evidence type="ECO:0000256" key="3">
    <source>
        <dbReference type="ARBA" id="ARBA00012918"/>
    </source>
</evidence>
<dbReference type="InterPro" id="IPR015868">
    <property type="entry name" value="Glutaminase"/>
</dbReference>
<evidence type="ECO:0000256" key="7">
    <source>
        <dbReference type="ARBA" id="ARBA00049534"/>
    </source>
</evidence>
<keyword evidence="6" id="KW-0040">ANK repeat</keyword>
<dbReference type="PANTHER" id="PTHR12544:SF29">
    <property type="entry name" value="GLUTAMINASE"/>
    <property type="match status" value="1"/>
</dbReference>
<feature type="domain" description="Glutaminase EF-hand" evidence="8">
    <location>
        <begin position="57"/>
        <end position="144"/>
    </location>
</feature>
<comment type="subunit">
    <text evidence="2">Homotetramer.</text>
</comment>
<dbReference type="GO" id="GO:0004359">
    <property type="term" value="F:glutaminase activity"/>
    <property type="evidence" value="ECO:0007669"/>
    <property type="project" value="UniProtKB-EC"/>
</dbReference>
<evidence type="ECO:0000313" key="9">
    <source>
        <dbReference type="EMBL" id="PAV80317.1"/>
    </source>
</evidence>
<accession>A0A2A2L2M4</accession>
<dbReference type="GO" id="GO:0006543">
    <property type="term" value="P:L-glutamine catabolic process"/>
    <property type="evidence" value="ECO:0007669"/>
    <property type="project" value="TreeGrafter"/>
</dbReference>
<dbReference type="EC" id="3.5.1.2" evidence="3"/>
<dbReference type="Gene3D" id="1.10.238.210">
    <property type="match status" value="1"/>
</dbReference>
<gene>
    <name evidence="9" type="ORF">WR25_21636</name>
</gene>
<evidence type="ECO:0000256" key="2">
    <source>
        <dbReference type="ARBA" id="ARBA00011881"/>
    </source>
</evidence>
<dbReference type="STRING" id="2018661.A0A2A2L2M4"/>
<reference evidence="9 10" key="1">
    <citation type="journal article" date="2017" name="Curr. Biol.">
        <title>Genome architecture and evolution of a unichromosomal asexual nematode.</title>
        <authorList>
            <person name="Fradin H."/>
            <person name="Zegar C."/>
            <person name="Gutwein M."/>
            <person name="Lucas J."/>
            <person name="Kovtun M."/>
            <person name="Corcoran D."/>
            <person name="Baugh L.R."/>
            <person name="Kiontke K."/>
            <person name="Gunsalus K."/>
            <person name="Fitch D.H."/>
            <person name="Piano F."/>
        </authorList>
    </citation>
    <scope>NUCLEOTIDE SEQUENCE [LARGE SCALE GENOMIC DNA]</scope>
    <source>
        <strain evidence="9">PF1309</strain>
    </source>
</reference>
<comment type="similarity">
    <text evidence="1">Belongs to the glutaminase family.</text>
</comment>
<evidence type="ECO:0000259" key="8">
    <source>
        <dbReference type="Pfam" id="PF17959"/>
    </source>
</evidence>
<dbReference type="SUPFAM" id="SSF56601">
    <property type="entry name" value="beta-lactamase/transpeptidase-like"/>
    <property type="match status" value="1"/>
</dbReference>
<evidence type="ECO:0000256" key="6">
    <source>
        <dbReference type="ARBA" id="ARBA00023043"/>
    </source>
</evidence>
<evidence type="ECO:0000313" key="10">
    <source>
        <dbReference type="Proteomes" id="UP000218231"/>
    </source>
</evidence>
<dbReference type="Proteomes" id="UP000218231">
    <property type="component" value="Unassembled WGS sequence"/>
</dbReference>